<dbReference type="Proteomes" id="UP000030063">
    <property type="component" value="Unassembled WGS sequence"/>
</dbReference>
<dbReference type="eggNOG" id="COG0637">
    <property type="taxonomic scope" value="Bacteria"/>
</dbReference>
<dbReference type="InterPro" id="IPR036412">
    <property type="entry name" value="HAD-like_sf"/>
</dbReference>
<protein>
    <submittedName>
        <fullName evidence="1">Phosphatase</fullName>
    </submittedName>
</protein>
<sequence>MHTSAAPPAFTALLFGLRGCLVDFGARTLPVTLQRLYPQHPADQSATLLAAHTVLPQLLGRTPHVNELHAFNHSLSETASEHAEATPGSTALLNDLRQQQVPCAWLDELPRDASIALAAALPDWLLGVSSVTSRPWPAPDACWQALIDLQVDRLDGCVLISGEPRLLQAGLNAGLWTIGLAASGPLCGHAPADWQALDSLERDSLRAQATLALYRLGVHAVTDQLTELGPCLSDLGLRRQKGEKP</sequence>
<evidence type="ECO:0000313" key="1">
    <source>
        <dbReference type="EMBL" id="KFX68090.1"/>
    </source>
</evidence>
<organism evidence="1 2">
    <name type="scientific">Pseudomonas taeanensis MS-3</name>
    <dbReference type="NCBI Taxonomy" id="1395571"/>
    <lineage>
        <taxon>Bacteria</taxon>
        <taxon>Pseudomonadati</taxon>
        <taxon>Pseudomonadota</taxon>
        <taxon>Gammaproteobacteria</taxon>
        <taxon>Pseudomonadales</taxon>
        <taxon>Pseudomonadaceae</taxon>
        <taxon>Pseudomonas</taxon>
    </lineage>
</organism>
<evidence type="ECO:0000313" key="2">
    <source>
        <dbReference type="Proteomes" id="UP000030063"/>
    </source>
</evidence>
<accession>A0A0A1YE98</accession>
<reference evidence="1 2" key="1">
    <citation type="journal article" date="2014" name="Genome Announc.">
        <title>Draft Genome Sequence of Petroleum Oil-Degrading Marine Bacterium Pseudomonas taeanensis Strain MS-3, Isolated from a Crude Oil-Contaminated Seashore.</title>
        <authorList>
            <person name="Lee S.Y."/>
            <person name="Kim S.H."/>
            <person name="Lee D.G."/>
            <person name="Shin S."/>
            <person name="Yun S.H."/>
            <person name="Choi C.W."/>
            <person name="Chung Y.H."/>
            <person name="Choi J.S."/>
            <person name="Kahng H.Y."/>
            <person name="Kim S.I."/>
        </authorList>
    </citation>
    <scope>NUCLEOTIDE SEQUENCE [LARGE SCALE GENOMIC DNA]</scope>
    <source>
        <strain evidence="1 2">MS-3</strain>
    </source>
</reference>
<dbReference type="Gene3D" id="3.40.50.1000">
    <property type="entry name" value="HAD superfamily/HAD-like"/>
    <property type="match status" value="1"/>
</dbReference>
<proteinExistence type="predicted"/>
<dbReference type="STRING" id="1395571.TMS3_0123135"/>
<dbReference type="InterPro" id="IPR023214">
    <property type="entry name" value="HAD_sf"/>
</dbReference>
<keyword evidence="2" id="KW-1185">Reference proteome</keyword>
<comment type="caution">
    <text evidence="1">The sequence shown here is derived from an EMBL/GenBank/DDBJ whole genome shotgun (WGS) entry which is preliminary data.</text>
</comment>
<dbReference type="OrthoDB" id="6982008at2"/>
<dbReference type="RefSeq" id="WP_025167559.1">
    <property type="nucleotide sequence ID" value="NZ_AWSQ01000009.1"/>
</dbReference>
<dbReference type="AlphaFoldDB" id="A0A0A1YE98"/>
<name>A0A0A1YE98_9PSED</name>
<gene>
    <name evidence="1" type="ORF">TMS3_0123135</name>
</gene>
<dbReference type="SUPFAM" id="SSF56784">
    <property type="entry name" value="HAD-like"/>
    <property type="match status" value="1"/>
</dbReference>
<dbReference type="EMBL" id="AWSQ01000009">
    <property type="protein sequence ID" value="KFX68090.1"/>
    <property type="molecule type" value="Genomic_DNA"/>
</dbReference>